<name>A0A8S1IVH9_9CHLO</name>
<protein>
    <submittedName>
        <fullName evidence="1">Uncharacterized protein</fullName>
    </submittedName>
</protein>
<gene>
    <name evidence="1" type="ORF">OSTQU699_LOCUS4426</name>
</gene>
<proteinExistence type="predicted"/>
<sequence>MGSLIQGDPTHKCRPFFLTSGHWKGRAVDLAQTLSQRSAPIEMDNRQRWRMAAHLAIMDWRKSPPLSTATPGHIWDLLLPKTSRWDEMMGTGCIKLIALQLVLQFSAFCMSVPSTNDSRALASVHGAVQRI</sequence>
<accession>A0A8S1IVH9</accession>
<evidence type="ECO:0000313" key="1">
    <source>
        <dbReference type="EMBL" id="CAD7699068.1"/>
    </source>
</evidence>
<comment type="caution">
    <text evidence="1">The sequence shown here is derived from an EMBL/GenBank/DDBJ whole genome shotgun (WGS) entry which is preliminary data.</text>
</comment>
<dbReference type="Proteomes" id="UP000708148">
    <property type="component" value="Unassembled WGS sequence"/>
</dbReference>
<reference evidence="1" key="1">
    <citation type="submission" date="2020-12" db="EMBL/GenBank/DDBJ databases">
        <authorList>
            <person name="Iha C."/>
        </authorList>
    </citation>
    <scope>NUCLEOTIDE SEQUENCE</scope>
</reference>
<keyword evidence="2" id="KW-1185">Reference proteome</keyword>
<dbReference type="AlphaFoldDB" id="A0A8S1IVH9"/>
<dbReference type="EMBL" id="CAJHUC010000949">
    <property type="protein sequence ID" value="CAD7699068.1"/>
    <property type="molecule type" value="Genomic_DNA"/>
</dbReference>
<organism evidence="1 2">
    <name type="scientific">Ostreobium quekettii</name>
    <dbReference type="NCBI Taxonomy" id="121088"/>
    <lineage>
        <taxon>Eukaryota</taxon>
        <taxon>Viridiplantae</taxon>
        <taxon>Chlorophyta</taxon>
        <taxon>core chlorophytes</taxon>
        <taxon>Ulvophyceae</taxon>
        <taxon>TCBD clade</taxon>
        <taxon>Bryopsidales</taxon>
        <taxon>Ostreobineae</taxon>
        <taxon>Ostreobiaceae</taxon>
        <taxon>Ostreobium</taxon>
    </lineage>
</organism>
<evidence type="ECO:0000313" key="2">
    <source>
        <dbReference type="Proteomes" id="UP000708148"/>
    </source>
</evidence>